<evidence type="ECO:0000256" key="2">
    <source>
        <dbReference type="ARBA" id="ARBA00004687"/>
    </source>
</evidence>
<dbReference type="InterPro" id="IPR037674">
    <property type="entry name" value="PIG-G_N"/>
</dbReference>
<dbReference type="Pfam" id="PF01663">
    <property type="entry name" value="Phosphodiest"/>
    <property type="match status" value="1"/>
</dbReference>
<feature type="transmembrane region" description="Helical" evidence="11">
    <location>
        <begin position="559"/>
        <end position="590"/>
    </location>
</feature>
<dbReference type="OrthoDB" id="272139at2759"/>
<evidence type="ECO:0000256" key="8">
    <source>
        <dbReference type="ARBA" id="ARBA00022989"/>
    </source>
</evidence>
<keyword evidence="6 11" id="KW-0812">Transmembrane</keyword>
<dbReference type="Gene3D" id="3.40.720.10">
    <property type="entry name" value="Alkaline Phosphatase, subunit A"/>
    <property type="match status" value="1"/>
</dbReference>
<comment type="pathway">
    <text evidence="2">Glycolipid biosynthesis; glycosylphosphatidylinositol-anchor biosynthesis.</text>
</comment>
<feature type="transmembrane region" description="Helical" evidence="11">
    <location>
        <begin position="463"/>
        <end position="484"/>
    </location>
</feature>
<accession>A0A9X6NE56</accession>
<keyword evidence="7" id="KW-0256">Endoplasmic reticulum</keyword>
<dbReference type="EMBL" id="MTYJ01000270">
    <property type="protein sequence ID" value="OWA52485.1"/>
    <property type="molecule type" value="Genomic_DNA"/>
</dbReference>
<dbReference type="GO" id="GO:0005789">
    <property type="term" value="C:endoplasmic reticulum membrane"/>
    <property type="evidence" value="ECO:0007669"/>
    <property type="project" value="UniProtKB-SubCell"/>
</dbReference>
<feature type="transmembrane region" description="Helical" evidence="11">
    <location>
        <begin position="756"/>
        <end position="777"/>
    </location>
</feature>
<feature type="transmembrane region" description="Helical" evidence="11">
    <location>
        <begin position="428"/>
        <end position="451"/>
    </location>
</feature>
<reference evidence="14" key="1">
    <citation type="submission" date="2017-01" db="EMBL/GenBank/DDBJ databases">
        <title>Comparative genomics of anhydrobiosis in the tardigrade Hypsibius dujardini.</title>
        <authorList>
            <person name="Yoshida Y."/>
            <person name="Koutsovoulos G."/>
            <person name="Laetsch D."/>
            <person name="Stevens L."/>
            <person name="Kumar S."/>
            <person name="Horikawa D."/>
            <person name="Ishino K."/>
            <person name="Komine S."/>
            <person name="Tomita M."/>
            <person name="Blaxter M."/>
            <person name="Arakawa K."/>
        </authorList>
    </citation>
    <scope>NUCLEOTIDE SEQUENCE [LARGE SCALE GENOMIC DNA]</scope>
    <source>
        <strain evidence="14">Z151</strain>
    </source>
</reference>
<evidence type="ECO:0000256" key="7">
    <source>
        <dbReference type="ARBA" id="ARBA00022824"/>
    </source>
</evidence>
<keyword evidence="9 11" id="KW-0472">Membrane</keyword>
<dbReference type="InterPro" id="IPR017850">
    <property type="entry name" value="Alkaline_phosphatase_core_sf"/>
</dbReference>
<feature type="transmembrane region" description="Helical" evidence="11">
    <location>
        <begin position="490"/>
        <end position="512"/>
    </location>
</feature>
<proteinExistence type="inferred from homology"/>
<feature type="transmembrane region" description="Helical" evidence="11">
    <location>
        <begin position="9"/>
        <end position="31"/>
    </location>
</feature>
<evidence type="ECO:0000256" key="11">
    <source>
        <dbReference type="SAM" id="Phobius"/>
    </source>
</evidence>
<dbReference type="Pfam" id="PF19316">
    <property type="entry name" value="PIGO_PIGG"/>
    <property type="match status" value="2"/>
</dbReference>
<evidence type="ECO:0000313" key="14">
    <source>
        <dbReference type="Proteomes" id="UP000192578"/>
    </source>
</evidence>
<dbReference type="AlphaFoldDB" id="A0A9X6NE56"/>
<organism evidence="13 14">
    <name type="scientific">Hypsibius exemplaris</name>
    <name type="common">Freshwater tardigrade</name>
    <dbReference type="NCBI Taxonomy" id="2072580"/>
    <lineage>
        <taxon>Eukaryota</taxon>
        <taxon>Metazoa</taxon>
        <taxon>Ecdysozoa</taxon>
        <taxon>Tardigrada</taxon>
        <taxon>Eutardigrada</taxon>
        <taxon>Parachela</taxon>
        <taxon>Hypsibioidea</taxon>
        <taxon>Hypsibiidae</taxon>
        <taxon>Hypsibius</taxon>
    </lineage>
</organism>
<comment type="subcellular location">
    <subcellularLocation>
        <location evidence="1">Endoplasmic reticulum membrane</location>
        <topology evidence="1">Multi-pass membrane protein</topology>
    </subcellularLocation>
</comment>
<evidence type="ECO:0000313" key="13">
    <source>
        <dbReference type="EMBL" id="OWA52485.1"/>
    </source>
</evidence>
<evidence type="ECO:0000259" key="12">
    <source>
        <dbReference type="Pfam" id="PF19316"/>
    </source>
</evidence>
<dbReference type="GO" id="GO:0006506">
    <property type="term" value="P:GPI anchor biosynthetic process"/>
    <property type="evidence" value="ECO:0007669"/>
    <property type="project" value="UniProtKB-KW"/>
</dbReference>
<evidence type="ECO:0000256" key="9">
    <source>
        <dbReference type="ARBA" id="ARBA00023136"/>
    </source>
</evidence>
<evidence type="ECO:0000256" key="3">
    <source>
        <dbReference type="ARBA" id="ARBA00005315"/>
    </source>
</evidence>
<dbReference type="CDD" id="cd16024">
    <property type="entry name" value="GPI_EPT_2"/>
    <property type="match status" value="1"/>
</dbReference>
<comment type="caution">
    <text evidence="13">The sequence shown here is derived from an EMBL/GenBank/DDBJ whole genome shotgun (WGS) entry which is preliminary data.</text>
</comment>
<evidence type="ECO:0000256" key="6">
    <source>
        <dbReference type="ARBA" id="ARBA00022692"/>
    </source>
</evidence>
<sequence>MKSSKLSPLLLYLAVSLHILSVAFFLHGFLWHAGQRAITKIPVEVDELPNVTPALIPSAEHVEMSSNESTSSITASASRVKRIVIFLIDALRADFVFSSDSRLNFLTGALRHGRGMGFTAKAQTPTVTLPRLKALTTGAVPNFVDVILNFGTQTAVNDNFIDRMKLAGKRIAFYGDDTWLRMFPTSFVRSEGVTSFLVSDYTEVDNNVTRNLAEELERDDWDVLVLHYLGLDHIGHLSGSRSSLVEPKLREMDGLIRRIYRVLEEKKEPSLLVVLGDHGMTDAGSHGGGTDAEINTPMVFLSPSFPRKIGVSPNTPPASIKQVDLASTISLLTGTPIPADNTGVFILPVLRHFLSTTELQSAVCQLSRQLQLAVLKFENESMHELRETRRIFCSPGNVTFPFSESDIQNAADALRMVASELSATASEYGIVSICLSFLLMGSAFVLYCIVLSNLKLMLTVNTVEIVSGVWMVFHAISLTSSSFIEEEHQLWYISIPSALSVLLLSQNGSWLANKGVMGKLLGLLVLHRLMREWNRTGDKWAHLPDIGDWLREPDNAWTLYGLIGLSIAIHAGLTKSVPLITGLTFTFFFHYSQRNLFAWLAYVVSALHLVSVFFIRRQPHEQELLRKERWLRLRSVFVNVACVIVRPHNMPLIALMCCLERLLGDVAVASKLTPKQVAFLYFLHGWATFFYFGNANAISSVDVSAGFAGIIVYCAPLHGLLIFLQVYIGPIFWLLSLICRIPCSAWQASAGRRAEFVTLFLFFRLVCVAVAFGSAALQRHHLFVWTVFCYQSAL</sequence>
<gene>
    <name evidence="13" type="ORF">BV898_16937</name>
</gene>
<evidence type="ECO:0000256" key="5">
    <source>
        <dbReference type="ARBA" id="ARBA00022679"/>
    </source>
</evidence>
<keyword evidence="4" id="KW-0337">GPI-anchor biosynthesis</keyword>
<keyword evidence="14" id="KW-1185">Reference proteome</keyword>
<dbReference type="Proteomes" id="UP000192578">
    <property type="component" value="Unassembled WGS sequence"/>
</dbReference>
<feature type="domain" description="GPI ethanolamine phosphate transferase 2 C-terminal" evidence="12">
    <location>
        <begin position="596"/>
        <end position="789"/>
    </location>
</feature>
<name>A0A9X6NE56_HYPEX</name>
<feature type="transmembrane region" description="Helical" evidence="11">
    <location>
        <begin position="676"/>
        <end position="693"/>
    </location>
</feature>
<dbReference type="PANTHER" id="PTHR23072">
    <property type="entry name" value="PHOSPHATIDYLINOSITOL GLYCAN-RELATED"/>
    <property type="match status" value="1"/>
</dbReference>
<dbReference type="InterPro" id="IPR045687">
    <property type="entry name" value="PIGG/GPI7_C"/>
</dbReference>
<feature type="domain" description="GPI ethanolamine phosphate transferase 2 C-terminal" evidence="12">
    <location>
        <begin position="425"/>
        <end position="568"/>
    </location>
</feature>
<keyword evidence="8 11" id="KW-1133">Transmembrane helix</keyword>
<feature type="transmembrane region" description="Helical" evidence="11">
    <location>
        <begin position="596"/>
        <end position="615"/>
    </location>
</feature>
<dbReference type="InterPro" id="IPR002591">
    <property type="entry name" value="Phosphodiest/P_Trfase"/>
</dbReference>
<protein>
    <submittedName>
        <fullName evidence="13">GPI ethanolamine phosphate transferase 2</fullName>
    </submittedName>
</protein>
<keyword evidence="5 13" id="KW-0808">Transferase</keyword>
<dbReference type="GO" id="GO:0051267">
    <property type="term" value="F:CP2 mannose-ethanolamine phosphotransferase activity"/>
    <property type="evidence" value="ECO:0007669"/>
    <property type="project" value="TreeGrafter"/>
</dbReference>
<evidence type="ECO:0000256" key="1">
    <source>
        <dbReference type="ARBA" id="ARBA00004477"/>
    </source>
</evidence>
<evidence type="ECO:0000256" key="10">
    <source>
        <dbReference type="ARBA" id="ARBA00023180"/>
    </source>
</evidence>
<dbReference type="InterPro" id="IPR039527">
    <property type="entry name" value="PIGG/GPI7"/>
</dbReference>
<dbReference type="PANTHER" id="PTHR23072:SF0">
    <property type="entry name" value="GPI ETHANOLAMINE PHOSPHATE TRANSFERASE 2"/>
    <property type="match status" value="1"/>
</dbReference>
<keyword evidence="10" id="KW-0325">Glycoprotein</keyword>
<comment type="similarity">
    <text evidence="3">Belongs to the PIGG/PIGN/PIGO family. PIGG subfamily.</text>
</comment>
<evidence type="ECO:0000256" key="4">
    <source>
        <dbReference type="ARBA" id="ARBA00022502"/>
    </source>
</evidence>
<dbReference type="SUPFAM" id="SSF53649">
    <property type="entry name" value="Alkaline phosphatase-like"/>
    <property type="match status" value="1"/>
</dbReference>